<feature type="region of interest" description="Disordered" evidence="1">
    <location>
        <begin position="1"/>
        <end position="73"/>
    </location>
</feature>
<dbReference type="EMBL" id="BPLR01011146">
    <property type="protein sequence ID" value="GIY44464.1"/>
    <property type="molecule type" value="Genomic_DNA"/>
</dbReference>
<evidence type="ECO:0008006" key="4">
    <source>
        <dbReference type="Google" id="ProtNLM"/>
    </source>
</evidence>
<feature type="compositionally biased region" description="Polar residues" evidence="1">
    <location>
        <begin position="43"/>
        <end position="53"/>
    </location>
</feature>
<name>A0AAV4TE63_CAEEX</name>
<evidence type="ECO:0000256" key="1">
    <source>
        <dbReference type="SAM" id="MobiDB-lite"/>
    </source>
</evidence>
<gene>
    <name evidence="2" type="ORF">CEXT_431141</name>
</gene>
<accession>A0AAV4TE63</accession>
<sequence>MDTSEENQNEPSPTEEPFQIPPKRLTCRDQTQDPSIKGPEIKNQLSPLNQMDAENSVAMPEKEDAHATLLHHP</sequence>
<reference evidence="2 3" key="1">
    <citation type="submission" date="2021-06" db="EMBL/GenBank/DDBJ databases">
        <title>Caerostris extrusa draft genome.</title>
        <authorList>
            <person name="Kono N."/>
            <person name="Arakawa K."/>
        </authorList>
    </citation>
    <scope>NUCLEOTIDE SEQUENCE [LARGE SCALE GENOMIC DNA]</scope>
</reference>
<dbReference type="AlphaFoldDB" id="A0AAV4TE63"/>
<organism evidence="2 3">
    <name type="scientific">Caerostris extrusa</name>
    <name type="common">Bark spider</name>
    <name type="synonym">Caerostris bankana</name>
    <dbReference type="NCBI Taxonomy" id="172846"/>
    <lineage>
        <taxon>Eukaryota</taxon>
        <taxon>Metazoa</taxon>
        <taxon>Ecdysozoa</taxon>
        <taxon>Arthropoda</taxon>
        <taxon>Chelicerata</taxon>
        <taxon>Arachnida</taxon>
        <taxon>Araneae</taxon>
        <taxon>Araneomorphae</taxon>
        <taxon>Entelegynae</taxon>
        <taxon>Araneoidea</taxon>
        <taxon>Araneidae</taxon>
        <taxon>Caerostris</taxon>
    </lineage>
</organism>
<keyword evidence="3" id="KW-1185">Reference proteome</keyword>
<evidence type="ECO:0000313" key="3">
    <source>
        <dbReference type="Proteomes" id="UP001054945"/>
    </source>
</evidence>
<comment type="caution">
    <text evidence="2">The sequence shown here is derived from an EMBL/GenBank/DDBJ whole genome shotgun (WGS) entry which is preliminary data.</text>
</comment>
<protein>
    <recommendedName>
        <fullName evidence="4">Prolactin receptor</fullName>
    </recommendedName>
</protein>
<proteinExistence type="predicted"/>
<evidence type="ECO:0000313" key="2">
    <source>
        <dbReference type="EMBL" id="GIY44464.1"/>
    </source>
</evidence>
<dbReference type="Proteomes" id="UP001054945">
    <property type="component" value="Unassembled WGS sequence"/>
</dbReference>